<name>A0A370GNT1_9COXI</name>
<dbReference type="EMBL" id="QQAX01000007">
    <property type="protein sequence ID" value="RDI45171.1"/>
    <property type="molecule type" value="Genomic_DNA"/>
</dbReference>
<sequence length="417" mass="45850">MFTHEQKKLLFLSSVGGVLEFYDFIIYALLASYISKEFFPAENSVISLIATFATFSIGYLARPIGGILFGHFGDKLGRKKTFTISILMMALSTFLIGIVPSYATIGIAAPLILTLLRIFQGLSVGGEIPGAIAYVSESIPERKGIANGIIFCSLINGLVLGSFIQAVITTTLTEAQMLAWGWRIPFFIGGLFGLLSYRFRRELKESPVFQQIENKTVPFPLLTVFQHKCVHAIAATFIVALGASLITLLFLFIPSYLSKVLHISASSYIWYNTVAIFFMSLLNIFFGALADKFNKKNLVMSLSLLTLLLSLPIFGIYSAYFAFFAWALLASALLTGFAWGVIPSLLSELFPAHIRYSGVAVSYNLGFAIFGGLTPLIATLLIYKTNLLISPGFYLVFTALLCAFALFFIQTGKLQQE</sequence>
<feature type="domain" description="Major facilitator superfamily (MFS) profile" evidence="9">
    <location>
        <begin position="9"/>
        <end position="415"/>
    </location>
</feature>
<feature type="transmembrane region" description="Helical" evidence="8">
    <location>
        <begin position="323"/>
        <end position="342"/>
    </location>
</feature>
<proteinExistence type="predicted"/>
<dbReference type="InterPro" id="IPR011701">
    <property type="entry name" value="MFS"/>
</dbReference>
<keyword evidence="4 8" id="KW-0812">Transmembrane</keyword>
<keyword evidence="11" id="KW-1185">Reference proteome</keyword>
<evidence type="ECO:0000256" key="3">
    <source>
        <dbReference type="ARBA" id="ARBA00022475"/>
    </source>
</evidence>
<dbReference type="SUPFAM" id="SSF103473">
    <property type="entry name" value="MFS general substrate transporter"/>
    <property type="match status" value="1"/>
</dbReference>
<keyword evidence="5" id="KW-0769">Symport</keyword>
<evidence type="ECO:0000256" key="4">
    <source>
        <dbReference type="ARBA" id="ARBA00022692"/>
    </source>
</evidence>
<comment type="caution">
    <text evidence="10">The sequence shown here is derived from an EMBL/GenBank/DDBJ whole genome shotgun (WGS) entry which is preliminary data.</text>
</comment>
<dbReference type="InterPro" id="IPR020846">
    <property type="entry name" value="MFS_dom"/>
</dbReference>
<dbReference type="RefSeq" id="WP_114834039.1">
    <property type="nucleotide sequence ID" value="NZ_LR699114.1"/>
</dbReference>
<feature type="transmembrane region" description="Helical" evidence="8">
    <location>
        <begin position="389"/>
        <end position="409"/>
    </location>
</feature>
<feature type="transmembrane region" description="Helical" evidence="8">
    <location>
        <begin position="46"/>
        <end position="69"/>
    </location>
</feature>
<feature type="transmembrane region" description="Helical" evidence="8">
    <location>
        <begin position="269"/>
        <end position="290"/>
    </location>
</feature>
<evidence type="ECO:0000256" key="5">
    <source>
        <dbReference type="ARBA" id="ARBA00022847"/>
    </source>
</evidence>
<dbReference type="Pfam" id="PF07690">
    <property type="entry name" value="MFS_1"/>
    <property type="match status" value="1"/>
</dbReference>
<dbReference type="InterPro" id="IPR005828">
    <property type="entry name" value="MFS_sugar_transport-like"/>
</dbReference>
<feature type="transmembrane region" description="Helical" evidence="8">
    <location>
        <begin position="297"/>
        <end position="317"/>
    </location>
</feature>
<comment type="subcellular location">
    <subcellularLocation>
        <location evidence="1">Cell membrane</location>
        <topology evidence="1">Multi-pass membrane protein</topology>
    </subcellularLocation>
</comment>
<evidence type="ECO:0000256" key="6">
    <source>
        <dbReference type="ARBA" id="ARBA00022989"/>
    </source>
</evidence>
<dbReference type="InterPro" id="IPR051084">
    <property type="entry name" value="H+-coupled_symporters"/>
</dbReference>
<dbReference type="InterPro" id="IPR036259">
    <property type="entry name" value="MFS_trans_sf"/>
</dbReference>
<feature type="transmembrane region" description="Helical" evidence="8">
    <location>
        <begin position="145"/>
        <end position="168"/>
    </location>
</feature>
<evidence type="ECO:0000313" key="11">
    <source>
        <dbReference type="Proteomes" id="UP000254720"/>
    </source>
</evidence>
<evidence type="ECO:0000259" key="9">
    <source>
        <dbReference type="PROSITE" id="PS50850"/>
    </source>
</evidence>
<keyword evidence="2" id="KW-0813">Transport</keyword>
<feature type="transmembrane region" description="Helical" evidence="8">
    <location>
        <begin position="180"/>
        <end position="197"/>
    </location>
</feature>
<evidence type="ECO:0000256" key="8">
    <source>
        <dbReference type="SAM" id="Phobius"/>
    </source>
</evidence>
<keyword evidence="6 8" id="KW-1133">Transmembrane helix</keyword>
<dbReference type="PANTHER" id="PTHR43528">
    <property type="entry name" value="ALPHA-KETOGLUTARATE PERMEASE"/>
    <property type="match status" value="1"/>
</dbReference>
<feature type="transmembrane region" description="Helical" evidence="8">
    <location>
        <begin position="232"/>
        <end position="257"/>
    </location>
</feature>
<dbReference type="GO" id="GO:0015293">
    <property type="term" value="F:symporter activity"/>
    <property type="evidence" value="ECO:0007669"/>
    <property type="project" value="UniProtKB-KW"/>
</dbReference>
<feature type="transmembrane region" description="Helical" evidence="8">
    <location>
        <begin position="9"/>
        <end position="34"/>
    </location>
</feature>
<dbReference type="Gene3D" id="1.20.1250.20">
    <property type="entry name" value="MFS general substrate transporter like domains"/>
    <property type="match status" value="2"/>
</dbReference>
<feature type="transmembrane region" description="Helical" evidence="8">
    <location>
        <begin position="81"/>
        <end position="99"/>
    </location>
</feature>
<feature type="transmembrane region" description="Helical" evidence="8">
    <location>
        <begin position="105"/>
        <end position="124"/>
    </location>
</feature>
<dbReference type="AlphaFoldDB" id="A0A370GNT1"/>
<dbReference type="Pfam" id="PF00083">
    <property type="entry name" value="Sugar_tr"/>
    <property type="match status" value="1"/>
</dbReference>
<evidence type="ECO:0000256" key="7">
    <source>
        <dbReference type="ARBA" id="ARBA00023136"/>
    </source>
</evidence>
<dbReference type="PANTHER" id="PTHR43528:SF7">
    <property type="entry name" value="MFS TRANSPORTER"/>
    <property type="match status" value="1"/>
</dbReference>
<dbReference type="GO" id="GO:0005886">
    <property type="term" value="C:plasma membrane"/>
    <property type="evidence" value="ECO:0007669"/>
    <property type="project" value="UniProtKB-SubCell"/>
</dbReference>
<keyword evidence="7 8" id="KW-0472">Membrane</keyword>
<dbReference type="Proteomes" id="UP000254720">
    <property type="component" value="Unassembled WGS sequence"/>
</dbReference>
<dbReference type="FunFam" id="1.20.1250.20:FF:000001">
    <property type="entry name" value="Dicarboxylate MFS transporter"/>
    <property type="match status" value="1"/>
</dbReference>
<reference evidence="10 11" key="1">
    <citation type="submission" date="2018-07" db="EMBL/GenBank/DDBJ databases">
        <title>Genomic Encyclopedia of Type Strains, Phase IV (KMG-IV): sequencing the most valuable type-strain genomes for metagenomic binning, comparative biology and taxonomic classification.</title>
        <authorList>
            <person name="Goeker M."/>
        </authorList>
    </citation>
    <scope>NUCLEOTIDE SEQUENCE [LARGE SCALE GENOMIC DNA]</scope>
    <source>
        <strain evidence="10 11">DSM 16500</strain>
    </source>
</reference>
<evidence type="ECO:0000256" key="1">
    <source>
        <dbReference type="ARBA" id="ARBA00004651"/>
    </source>
</evidence>
<keyword evidence="3" id="KW-1003">Cell membrane</keyword>
<dbReference type="OrthoDB" id="3690818at2"/>
<feature type="transmembrane region" description="Helical" evidence="8">
    <location>
        <begin position="363"/>
        <end position="383"/>
    </location>
</feature>
<gene>
    <name evidence="10" type="ORF">C8D86_10750</name>
</gene>
<dbReference type="PROSITE" id="PS50850">
    <property type="entry name" value="MFS"/>
    <property type="match status" value="1"/>
</dbReference>
<protein>
    <submittedName>
        <fullName evidence="10">Putative MFS family arabinose efflux permease</fullName>
    </submittedName>
</protein>
<evidence type="ECO:0000256" key="2">
    <source>
        <dbReference type="ARBA" id="ARBA00022448"/>
    </source>
</evidence>
<accession>A0A370GNT1</accession>
<organism evidence="10 11">
    <name type="scientific">Aquicella lusitana</name>
    <dbReference type="NCBI Taxonomy" id="254246"/>
    <lineage>
        <taxon>Bacteria</taxon>
        <taxon>Pseudomonadati</taxon>
        <taxon>Pseudomonadota</taxon>
        <taxon>Gammaproteobacteria</taxon>
        <taxon>Legionellales</taxon>
        <taxon>Coxiellaceae</taxon>
        <taxon>Aquicella</taxon>
    </lineage>
</organism>
<evidence type="ECO:0000313" key="10">
    <source>
        <dbReference type="EMBL" id="RDI45171.1"/>
    </source>
</evidence>